<dbReference type="InterPro" id="IPR037523">
    <property type="entry name" value="VOC_core"/>
</dbReference>
<proteinExistence type="inferred from homology"/>
<reference evidence="5 6" key="1">
    <citation type="submission" date="2018-03" db="EMBL/GenBank/DDBJ databases">
        <authorList>
            <person name="Keele B.F."/>
        </authorList>
    </citation>
    <scope>NUCLEOTIDE SEQUENCE [LARGE SCALE GENOMIC DNA]</scope>
    <source>
        <strain evidence="5 6">CeCT 8812</strain>
    </source>
</reference>
<dbReference type="OrthoDB" id="9803104at2"/>
<evidence type="ECO:0000256" key="3">
    <source>
        <dbReference type="ARBA" id="ARBA00023251"/>
    </source>
</evidence>
<name>A0A2R8A7Q0_9RHOB</name>
<dbReference type="SUPFAM" id="SSF54593">
    <property type="entry name" value="Glyoxalase/Bleomycin resistance protein/Dihydroxybiphenyl dioxygenase"/>
    <property type="match status" value="1"/>
</dbReference>
<dbReference type="InterPro" id="IPR029068">
    <property type="entry name" value="Glyas_Bleomycin-R_OHBP_Dase"/>
</dbReference>
<evidence type="ECO:0000256" key="1">
    <source>
        <dbReference type="ARBA" id="ARBA00011051"/>
    </source>
</evidence>
<keyword evidence="6" id="KW-1185">Reference proteome</keyword>
<dbReference type="CDD" id="cd08349">
    <property type="entry name" value="BLMA_like"/>
    <property type="match status" value="1"/>
</dbReference>
<dbReference type="Proteomes" id="UP000244932">
    <property type="component" value="Unassembled WGS sequence"/>
</dbReference>
<dbReference type="AlphaFoldDB" id="A0A2R8A7Q0"/>
<evidence type="ECO:0000259" key="4">
    <source>
        <dbReference type="PROSITE" id="PS51819"/>
    </source>
</evidence>
<dbReference type="GO" id="GO:0046677">
    <property type="term" value="P:response to antibiotic"/>
    <property type="evidence" value="ECO:0007669"/>
    <property type="project" value="UniProtKB-KW"/>
</dbReference>
<organism evidence="5 6">
    <name type="scientific">Pontivivens insulae</name>
    <dbReference type="NCBI Taxonomy" id="1639689"/>
    <lineage>
        <taxon>Bacteria</taxon>
        <taxon>Pseudomonadati</taxon>
        <taxon>Pseudomonadota</taxon>
        <taxon>Alphaproteobacteria</taxon>
        <taxon>Rhodobacterales</taxon>
        <taxon>Paracoccaceae</taxon>
        <taxon>Pontivivens</taxon>
    </lineage>
</organism>
<protein>
    <recommendedName>
        <fullName evidence="2">Bleomycin resistance protein</fullName>
    </recommendedName>
</protein>
<evidence type="ECO:0000256" key="2">
    <source>
        <dbReference type="ARBA" id="ARBA00021572"/>
    </source>
</evidence>
<dbReference type="Gene3D" id="3.10.180.10">
    <property type="entry name" value="2,3-Dihydroxybiphenyl 1,2-Dioxygenase, domain 1"/>
    <property type="match status" value="1"/>
</dbReference>
<dbReference type="RefSeq" id="WP_108780797.1">
    <property type="nucleotide sequence ID" value="NZ_OMKW01000001.1"/>
</dbReference>
<sequence>MRVGTPVPIFRSFDESKAREFWIDFLGFEVQWQHRFEADAPLYMELRRRDCVLHISEHHGDATPGGRVRVEVEDIEALHAELTAKNYRNARPGINDTSYGAREVSVTDPFGNGIVFWAPLSDQS</sequence>
<keyword evidence="3" id="KW-0046">Antibiotic resistance</keyword>
<dbReference type="InterPro" id="IPR000335">
    <property type="entry name" value="Bleomycin-R"/>
</dbReference>
<dbReference type="Pfam" id="PF19581">
    <property type="entry name" value="Glyoxalase_7"/>
    <property type="match status" value="1"/>
</dbReference>
<comment type="similarity">
    <text evidence="1">Belongs to the bleomycin resistance protein family.</text>
</comment>
<evidence type="ECO:0000313" key="6">
    <source>
        <dbReference type="Proteomes" id="UP000244932"/>
    </source>
</evidence>
<dbReference type="EMBL" id="OMKW01000001">
    <property type="protein sequence ID" value="SPF28058.1"/>
    <property type="molecule type" value="Genomic_DNA"/>
</dbReference>
<gene>
    <name evidence="5" type="ORF">POI8812_00356</name>
</gene>
<evidence type="ECO:0000313" key="5">
    <source>
        <dbReference type="EMBL" id="SPF28058.1"/>
    </source>
</evidence>
<feature type="domain" description="VOC" evidence="4">
    <location>
        <begin position="2"/>
        <end position="119"/>
    </location>
</feature>
<dbReference type="PROSITE" id="PS51819">
    <property type="entry name" value="VOC"/>
    <property type="match status" value="1"/>
</dbReference>
<accession>A0A2R8A7Q0</accession>